<sequence length="50" mass="5223">MMLNAPAITRGARDLAPDLSSTLSIMKMAMIEVKAIVIGNLSQTSVASFG</sequence>
<name>A0A0A9FI65_ARUDO</name>
<dbReference type="AlphaFoldDB" id="A0A0A9FI65"/>
<accession>A0A0A9FI65</accession>
<reference evidence="1" key="1">
    <citation type="submission" date="2014-09" db="EMBL/GenBank/DDBJ databases">
        <authorList>
            <person name="Magalhaes I.L.F."/>
            <person name="Oliveira U."/>
            <person name="Santos F.R."/>
            <person name="Vidigal T.H.D.A."/>
            <person name="Brescovit A.D."/>
            <person name="Santos A.J."/>
        </authorList>
    </citation>
    <scope>NUCLEOTIDE SEQUENCE</scope>
    <source>
        <tissue evidence="1">Shoot tissue taken approximately 20 cm above the soil surface</tissue>
    </source>
</reference>
<protein>
    <submittedName>
        <fullName evidence="1">Uncharacterized protein</fullName>
    </submittedName>
</protein>
<organism evidence="1">
    <name type="scientific">Arundo donax</name>
    <name type="common">Giant reed</name>
    <name type="synonym">Donax arundinaceus</name>
    <dbReference type="NCBI Taxonomy" id="35708"/>
    <lineage>
        <taxon>Eukaryota</taxon>
        <taxon>Viridiplantae</taxon>
        <taxon>Streptophyta</taxon>
        <taxon>Embryophyta</taxon>
        <taxon>Tracheophyta</taxon>
        <taxon>Spermatophyta</taxon>
        <taxon>Magnoliopsida</taxon>
        <taxon>Liliopsida</taxon>
        <taxon>Poales</taxon>
        <taxon>Poaceae</taxon>
        <taxon>PACMAD clade</taxon>
        <taxon>Arundinoideae</taxon>
        <taxon>Arundineae</taxon>
        <taxon>Arundo</taxon>
    </lineage>
</organism>
<proteinExistence type="predicted"/>
<evidence type="ECO:0000313" key="1">
    <source>
        <dbReference type="EMBL" id="JAE09821.1"/>
    </source>
</evidence>
<reference evidence="1" key="2">
    <citation type="journal article" date="2015" name="Data Brief">
        <title>Shoot transcriptome of the giant reed, Arundo donax.</title>
        <authorList>
            <person name="Barrero R.A."/>
            <person name="Guerrero F.D."/>
            <person name="Moolhuijzen P."/>
            <person name="Goolsby J.A."/>
            <person name="Tidwell J."/>
            <person name="Bellgard S.E."/>
            <person name="Bellgard M.I."/>
        </authorList>
    </citation>
    <scope>NUCLEOTIDE SEQUENCE</scope>
    <source>
        <tissue evidence="1">Shoot tissue taken approximately 20 cm above the soil surface</tissue>
    </source>
</reference>
<dbReference type="EMBL" id="GBRH01188075">
    <property type="protein sequence ID" value="JAE09821.1"/>
    <property type="molecule type" value="Transcribed_RNA"/>
</dbReference>